<name>A0ABD5XR31_9EURY</name>
<feature type="region of interest" description="Disordered" evidence="1">
    <location>
        <begin position="602"/>
        <end position="665"/>
    </location>
</feature>
<dbReference type="EMBL" id="JBHSZG010000001">
    <property type="protein sequence ID" value="MFC7137534.1"/>
    <property type="molecule type" value="Genomic_DNA"/>
</dbReference>
<comment type="caution">
    <text evidence="2">The sequence shown here is derived from an EMBL/GenBank/DDBJ whole genome shotgun (WGS) entry which is preliminary data.</text>
</comment>
<organism evidence="2 3">
    <name type="scientific">Halobaculum litoreum</name>
    <dbReference type="NCBI Taxonomy" id="3031998"/>
    <lineage>
        <taxon>Archaea</taxon>
        <taxon>Methanobacteriati</taxon>
        <taxon>Methanobacteriota</taxon>
        <taxon>Stenosarchaea group</taxon>
        <taxon>Halobacteria</taxon>
        <taxon>Halobacteriales</taxon>
        <taxon>Haloferacaceae</taxon>
        <taxon>Halobaculum</taxon>
    </lineage>
</organism>
<gene>
    <name evidence="2" type="ORF">ACFQRB_16040</name>
</gene>
<keyword evidence="3" id="KW-1185">Reference proteome</keyword>
<accession>A0ABD5XR31</accession>
<evidence type="ECO:0000313" key="2">
    <source>
        <dbReference type="EMBL" id="MFC7137534.1"/>
    </source>
</evidence>
<sequence length="665" mass="69773">MSSRHASTLEVTLTTPSRASDYLDNSSAVLGGDSDGLALVISDATNHEGREVALPLTAVKGALGYVPDLVHGVHDDGSKWTRPVREESGLLVFEVPHFSDNAVTFESSVSVAASPATNGTSLSWGLSDLDAASDVSVNLTGVSNTEWDNQTFLSMGDGDSRSVSVAGSAPPTGPNGSPSITVTASELEAATTAESKSGFFMVAGWDDNQDTYVNSEMKFTNAPDTASSITVDIEYTYANVDSNDGVYFDVYLVKEAPDGVYAEGTRVADNAKWMPEDGAGNLTIPFDSPQNLDAGANYTIEFVTTTTTQSGPNNQQAFALHIDNNKPQTDWSTKTTDGVSHGYPTHVYWGAKAASNVAVSADDGTEVTLGDFSQGESKSTNFPIGRDATQITTTTGSGSVAVELAVQEKTETVDPGVELGNCSESYPGTLAAGETATLTLNSSCLSETNELNVTVGGDLSADAPAPQVGVVAEHTAASNQTVDYAGDAWSERYNVSKTWADSRADARLVIPFASNVVSIRGVEFRTNSSSWTGTSNYELDGTTLTVNLGSVDAGETTHVRVNGSRVRVENGSITVTSPTLAGNSLDTEFRMDSWSESSYIAVGGSASGSSSITSCRSRGRLRPSPSSSRRAASNGSTRRRLRRAGRPAPGRSPSRSSRRTTSAFR</sequence>
<evidence type="ECO:0000256" key="1">
    <source>
        <dbReference type="SAM" id="MobiDB-lite"/>
    </source>
</evidence>
<dbReference type="Proteomes" id="UP001596368">
    <property type="component" value="Unassembled WGS sequence"/>
</dbReference>
<feature type="region of interest" description="Disordered" evidence="1">
    <location>
        <begin position="158"/>
        <end position="178"/>
    </location>
</feature>
<reference evidence="2 3" key="1">
    <citation type="journal article" date="2019" name="Int. J. Syst. Evol. Microbiol.">
        <title>The Global Catalogue of Microorganisms (GCM) 10K type strain sequencing project: providing services to taxonomists for standard genome sequencing and annotation.</title>
        <authorList>
            <consortium name="The Broad Institute Genomics Platform"/>
            <consortium name="The Broad Institute Genome Sequencing Center for Infectious Disease"/>
            <person name="Wu L."/>
            <person name="Ma J."/>
        </authorList>
    </citation>
    <scope>NUCLEOTIDE SEQUENCE [LARGE SCALE GENOMIC DNA]</scope>
    <source>
        <strain evidence="2 3">DT92</strain>
    </source>
</reference>
<dbReference type="AlphaFoldDB" id="A0ABD5XR31"/>
<protein>
    <submittedName>
        <fullName evidence="2">Uncharacterized protein</fullName>
    </submittedName>
</protein>
<evidence type="ECO:0000313" key="3">
    <source>
        <dbReference type="Proteomes" id="UP001596368"/>
    </source>
</evidence>
<proteinExistence type="predicted"/>
<feature type="compositionally biased region" description="Low complexity" evidence="1">
    <location>
        <begin position="646"/>
        <end position="665"/>
    </location>
</feature>
<feature type="compositionally biased region" description="Low complexity" evidence="1">
    <location>
        <begin position="602"/>
        <end position="636"/>
    </location>
</feature>